<evidence type="ECO:0000313" key="2">
    <source>
        <dbReference type="EMBL" id="SHN35984.1"/>
    </source>
</evidence>
<feature type="domain" description="Gcp-like" evidence="1">
    <location>
        <begin position="37"/>
        <end position="145"/>
    </location>
</feature>
<name>A0A1M7QVK0_9ACTN</name>
<dbReference type="InterPro" id="IPR022496">
    <property type="entry name" value="T6A_TsaB"/>
</dbReference>
<dbReference type="InterPro" id="IPR043129">
    <property type="entry name" value="ATPase_NBD"/>
</dbReference>
<dbReference type="AlphaFoldDB" id="A0A1M7QVK0"/>
<dbReference type="GO" id="GO:0002949">
    <property type="term" value="P:tRNA threonylcarbamoyladenosine modification"/>
    <property type="evidence" value="ECO:0007669"/>
    <property type="project" value="InterPro"/>
</dbReference>
<gene>
    <name evidence="2" type="ORF">SAMN05443668_105465</name>
</gene>
<dbReference type="EMBL" id="FRCS01000005">
    <property type="protein sequence ID" value="SHN35984.1"/>
    <property type="molecule type" value="Genomic_DNA"/>
</dbReference>
<keyword evidence="3" id="KW-1185">Reference proteome</keyword>
<dbReference type="SUPFAM" id="SSF53067">
    <property type="entry name" value="Actin-like ATPase domain"/>
    <property type="match status" value="2"/>
</dbReference>
<dbReference type="OrthoDB" id="9809995at2"/>
<protein>
    <submittedName>
        <fullName evidence="2">tRNA threonylcarbamoyl adenosine modification protein YeaZ</fullName>
    </submittedName>
</protein>
<dbReference type="RefSeq" id="WP_073259014.1">
    <property type="nucleotide sequence ID" value="NZ_FRCS01000005.1"/>
</dbReference>
<accession>A0A1M7QVK0</accession>
<dbReference type="InterPro" id="IPR000905">
    <property type="entry name" value="Gcp-like_dom"/>
</dbReference>
<reference evidence="2 3" key="1">
    <citation type="submission" date="2016-11" db="EMBL/GenBank/DDBJ databases">
        <authorList>
            <person name="Jaros S."/>
            <person name="Januszkiewicz K."/>
            <person name="Wedrychowicz H."/>
        </authorList>
    </citation>
    <scope>NUCLEOTIDE SEQUENCE [LARGE SCALE GENOMIC DNA]</scope>
    <source>
        <strain evidence="2 3">DSM 46144</strain>
    </source>
</reference>
<dbReference type="Pfam" id="PF00814">
    <property type="entry name" value="TsaD"/>
    <property type="match status" value="1"/>
</dbReference>
<dbReference type="STRING" id="134849.SAMN05443668_105465"/>
<dbReference type="Gene3D" id="3.30.420.40">
    <property type="match status" value="2"/>
</dbReference>
<dbReference type="Proteomes" id="UP000184440">
    <property type="component" value="Unassembled WGS sequence"/>
</dbReference>
<evidence type="ECO:0000259" key="1">
    <source>
        <dbReference type="Pfam" id="PF00814"/>
    </source>
</evidence>
<dbReference type="NCBIfam" id="TIGR03725">
    <property type="entry name" value="T6A_YeaZ"/>
    <property type="match status" value="1"/>
</dbReference>
<proteinExistence type="predicted"/>
<organism evidence="2 3">
    <name type="scientific">Cryptosporangium aurantiacum</name>
    <dbReference type="NCBI Taxonomy" id="134849"/>
    <lineage>
        <taxon>Bacteria</taxon>
        <taxon>Bacillati</taxon>
        <taxon>Actinomycetota</taxon>
        <taxon>Actinomycetes</taxon>
        <taxon>Cryptosporangiales</taxon>
        <taxon>Cryptosporangiaceae</taxon>
        <taxon>Cryptosporangium</taxon>
    </lineage>
</organism>
<sequence>MLALLVDTATAAVTVGVAEIITPSDVTVRARHVVVDARRHGEALAPGITAALADAGVTAGQLSAIVAGVGPGPFTGLRVGLVTASAMSDALGIPAYPVCSLDGLVTPGRPTLVATDARRREVYWATYDATGARVHGPDVAKPADLRVRLDTGELGEGLLAVGNGAALYADQLGLPVGEPLYPDVAVLARITAARILSGAPAEPLTPLYLRRPDAVEPGAAKSVLR</sequence>
<evidence type="ECO:0000313" key="3">
    <source>
        <dbReference type="Proteomes" id="UP000184440"/>
    </source>
</evidence>